<dbReference type="GO" id="GO:0005829">
    <property type="term" value="C:cytosol"/>
    <property type="evidence" value="ECO:0007669"/>
    <property type="project" value="TreeGrafter"/>
</dbReference>
<evidence type="ECO:0000313" key="9">
    <source>
        <dbReference type="EMBL" id="HJE51381.1"/>
    </source>
</evidence>
<dbReference type="GO" id="GO:0050661">
    <property type="term" value="F:NADP binding"/>
    <property type="evidence" value="ECO:0007669"/>
    <property type="project" value="InterPro"/>
</dbReference>
<evidence type="ECO:0000256" key="4">
    <source>
        <dbReference type="ARBA" id="ARBA00022563"/>
    </source>
</evidence>
<dbReference type="SUPFAM" id="SSF53597">
    <property type="entry name" value="Dihydrofolate reductase-like"/>
    <property type="match status" value="1"/>
</dbReference>
<keyword evidence="5 7" id="KW-0521">NADP</keyword>
<comment type="similarity">
    <text evidence="2 7">Belongs to the dihydrofolate reductase family.</text>
</comment>
<evidence type="ECO:0000256" key="7">
    <source>
        <dbReference type="PIRNR" id="PIRNR000194"/>
    </source>
</evidence>
<comment type="catalytic activity">
    <reaction evidence="7">
        <text>(6S)-5,6,7,8-tetrahydrofolate + NADP(+) = 7,8-dihydrofolate + NADPH + H(+)</text>
        <dbReference type="Rhea" id="RHEA:15009"/>
        <dbReference type="ChEBI" id="CHEBI:15378"/>
        <dbReference type="ChEBI" id="CHEBI:57451"/>
        <dbReference type="ChEBI" id="CHEBI:57453"/>
        <dbReference type="ChEBI" id="CHEBI:57783"/>
        <dbReference type="ChEBI" id="CHEBI:58349"/>
        <dbReference type="EC" id="1.5.1.3"/>
    </reaction>
</comment>
<evidence type="ECO:0000259" key="8">
    <source>
        <dbReference type="PROSITE" id="PS51330"/>
    </source>
</evidence>
<keyword evidence="6 7" id="KW-0560">Oxidoreductase</keyword>
<dbReference type="InterPro" id="IPR001796">
    <property type="entry name" value="DHFR_dom"/>
</dbReference>
<evidence type="ECO:0000256" key="3">
    <source>
        <dbReference type="ARBA" id="ARBA00012856"/>
    </source>
</evidence>
<dbReference type="InterPro" id="IPR012259">
    <property type="entry name" value="DHFR"/>
</dbReference>
<organism evidence="9 10">
    <name type="scientific">Tessaracoccus flavescens</name>
    <dbReference type="NCBI Taxonomy" id="399497"/>
    <lineage>
        <taxon>Bacteria</taxon>
        <taxon>Bacillati</taxon>
        <taxon>Actinomycetota</taxon>
        <taxon>Actinomycetes</taxon>
        <taxon>Propionibacteriales</taxon>
        <taxon>Propionibacteriaceae</taxon>
        <taxon>Tessaracoccus</taxon>
    </lineage>
</organism>
<dbReference type="PANTHER" id="PTHR48069:SF3">
    <property type="entry name" value="DIHYDROFOLATE REDUCTASE"/>
    <property type="match status" value="1"/>
</dbReference>
<name>A0A921JQS8_9ACTN</name>
<dbReference type="CDD" id="cd00209">
    <property type="entry name" value="DHFR"/>
    <property type="match status" value="1"/>
</dbReference>
<reference evidence="9" key="1">
    <citation type="journal article" date="2021" name="PeerJ">
        <title>Extensive microbial diversity within the chicken gut microbiome revealed by metagenomics and culture.</title>
        <authorList>
            <person name="Gilroy R."/>
            <person name="Ravi A."/>
            <person name="Getino M."/>
            <person name="Pursley I."/>
            <person name="Horton D.L."/>
            <person name="Alikhan N.F."/>
            <person name="Baker D."/>
            <person name="Gharbi K."/>
            <person name="Hall N."/>
            <person name="Watson M."/>
            <person name="Adriaenssens E.M."/>
            <person name="Foster-Nyarko E."/>
            <person name="Jarju S."/>
            <person name="Secka A."/>
            <person name="Antonio M."/>
            <person name="Oren A."/>
            <person name="Chaudhuri R.R."/>
            <person name="La Ragione R."/>
            <person name="Hildebrand F."/>
            <person name="Pallen M.J."/>
        </authorList>
    </citation>
    <scope>NUCLEOTIDE SEQUENCE</scope>
    <source>
        <strain evidence="9">ChiGjej3B3-7470</strain>
    </source>
</reference>
<comment type="function">
    <text evidence="7">Key enzyme in folate metabolism. Catalyzes an essential reaction for de novo glycine and purine synthesis, and for DNA precursor synthesis.</text>
</comment>
<comment type="caution">
    <text evidence="9">The sequence shown here is derived from an EMBL/GenBank/DDBJ whole genome shotgun (WGS) entry which is preliminary data.</text>
</comment>
<sequence length="164" mass="18232">MRIVAIAAVADNGVIGSGDDMLWHLPNDFKRFKAVTTGNTLIFGRKTHEQIGRVLPDRRMIVVTRDPEWSDDGVEVAHSITEALDLAAQTPEKICYVGGGAEIYAAAWPYLTELDITHVHQEPEGAATFPLISPREWTEVSREVHQGYDFTQYRPTPTEDDVAA</sequence>
<dbReference type="Gene3D" id="3.40.430.10">
    <property type="entry name" value="Dihydrofolate Reductase, subunit A"/>
    <property type="match status" value="1"/>
</dbReference>
<proteinExistence type="inferred from homology"/>
<dbReference type="GO" id="GO:0046654">
    <property type="term" value="P:tetrahydrofolate biosynthetic process"/>
    <property type="evidence" value="ECO:0007669"/>
    <property type="project" value="InterPro"/>
</dbReference>
<comment type="pathway">
    <text evidence="1 7">Cofactor biosynthesis; tetrahydrofolate biosynthesis; 5,6,7,8-tetrahydrofolate from 7,8-dihydrofolate: step 1/1.</text>
</comment>
<keyword evidence="4 7" id="KW-0554">One-carbon metabolism</keyword>
<dbReference type="AlphaFoldDB" id="A0A921JQS8"/>
<evidence type="ECO:0000256" key="6">
    <source>
        <dbReference type="ARBA" id="ARBA00023002"/>
    </source>
</evidence>
<feature type="domain" description="DHFR" evidence="8">
    <location>
        <begin position="2"/>
        <end position="164"/>
    </location>
</feature>
<dbReference type="Proteomes" id="UP000712713">
    <property type="component" value="Unassembled WGS sequence"/>
</dbReference>
<dbReference type="PRINTS" id="PR00070">
    <property type="entry name" value="DHFR"/>
</dbReference>
<evidence type="ECO:0000256" key="5">
    <source>
        <dbReference type="ARBA" id="ARBA00022857"/>
    </source>
</evidence>
<dbReference type="PANTHER" id="PTHR48069">
    <property type="entry name" value="DIHYDROFOLATE REDUCTASE"/>
    <property type="match status" value="1"/>
</dbReference>
<evidence type="ECO:0000256" key="1">
    <source>
        <dbReference type="ARBA" id="ARBA00004903"/>
    </source>
</evidence>
<dbReference type="InterPro" id="IPR024072">
    <property type="entry name" value="DHFR-like_dom_sf"/>
</dbReference>
<dbReference type="Pfam" id="PF00186">
    <property type="entry name" value="DHFR_1"/>
    <property type="match status" value="1"/>
</dbReference>
<reference evidence="9" key="2">
    <citation type="submission" date="2021-09" db="EMBL/GenBank/DDBJ databases">
        <authorList>
            <person name="Gilroy R."/>
        </authorList>
    </citation>
    <scope>NUCLEOTIDE SEQUENCE</scope>
    <source>
        <strain evidence="9">ChiGjej3B3-7470</strain>
    </source>
</reference>
<dbReference type="GO" id="GO:0046452">
    <property type="term" value="P:dihydrofolate metabolic process"/>
    <property type="evidence" value="ECO:0007669"/>
    <property type="project" value="TreeGrafter"/>
</dbReference>
<accession>A0A921JQS8</accession>
<protein>
    <recommendedName>
        <fullName evidence="3 7">Dihydrofolate reductase</fullName>
        <ecNumber evidence="3 7">1.5.1.3</ecNumber>
    </recommendedName>
</protein>
<evidence type="ECO:0000313" key="10">
    <source>
        <dbReference type="Proteomes" id="UP000712713"/>
    </source>
</evidence>
<dbReference type="GO" id="GO:0046655">
    <property type="term" value="P:folic acid metabolic process"/>
    <property type="evidence" value="ECO:0007669"/>
    <property type="project" value="TreeGrafter"/>
</dbReference>
<dbReference type="GO" id="GO:0006730">
    <property type="term" value="P:one-carbon metabolic process"/>
    <property type="evidence" value="ECO:0007669"/>
    <property type="project" value="UniProtKB-KW"/>
</dbReference>
<gene>
    <name evidence="9" type="ORF">K8V15_05295</name>
</gene>
<dbReference type="GO" id="GO:0004146">
    <property type="term" value="F:dihydrofolate reductase activity"/>
    <property type="evidence" value="ECO:0007669"/>
    <property type="project" value="UniProtKB-EC"/>
</dbReference>
<dbReference type="EC" id="1.5.1.3" evidence="3 7"/>
<evidence type="ECO:0000256" key="2">
    <source>
        <dbReference type="ARBA" id="ARBA00009539"/>
    </source>
</evidence>
<dbReference type="PROSITE" id="PS51330">
    <property type="entry name" value="DHFR_2"/>
    <property type="match status" value="1"/>
</dbReference>
<dbReference type="EMBL" id="DYZF01000129">
    <property type="protein sequence ID" value="HJE51381.1"/>
    <property type="molecule type" value="Genomic_DNA"/>
</dbReference>
<dbReference type="PIRSF" id="PIRSF000194">
    <property type="entry name" value="DHFR"/>
    <property type="match status" value="1"/>
</dbReference>